<feature type="transmembrane region" description="Helical" evidence="1">
    <location>
        <begin position="32"/>
        <end position="51"/>
    </location>
</feature>
<organism evidence="2">
    <name type="scientific">marine sediment metagenome</name>
    <dbReference type="NCBI Taxonomy" id="412755"/>
    <lineage>
        <taxon>unclassified sequences</taxon>
        <taxon>metagenomes</taxon>
        <taxon>ecological metagenomes</taxon>
    </lineage>
</organism>
<keyword evidence="1" id="KW-1133">Transmembrane helix</keyword>
<keyword evidence="1" id="KW-0812">Transmembrane</keyword>
<reference evidence="2" key="1">
    <citation type="submission" date="2013-11" db="EMBL/GenBank/DDBJ databases">
        <title>Microbial diversity, functional groups and degradation webs in Northern and Southern Mediterranean and Red Sea marine crude oil polluted sites.</title>
        <authorList>
            <person name="Daffonchio D."/>
            <person name="Mapelli F."/>
            <person name="Ferrer M."/>
            <person name="Richter M."/>
            <person name="Cherif A."/>
            <person name="Malkawi H.I."/>
            <person name="Yakimov M.M."/>
            <person name="Abdel-Fattah Y.R."/>
            <person name="Blaghen M."/>
            <person name="Golyshin P.N."/>
            <person name="Kalogerakis N."/>
            <person name="Boon N."/>
            <person name="Magagnini M."/>
            <person name="Fava F."/>
        </authorList>
    </citation>
    <scope>NUCLEOTIDE SEQUENCE</scope>
</reference>
<feature type="non-terminal residue" evidence="2">
    <location>
        <position position="84"/>
    </location>
</feature>
<keyword evidence="1" id="KW-0472">Membrane</keyword>
<evidence type="ECO:0000256" key="1">
    <source>
        <dbReference type="SAM" id="Phobius"/>
    </source>
</evidence>
<dbReference type="AlphaFoldDB" id="A0A1B6NW50"/>
<gene>
    <name evidence="2" type="ORF">MGSAQ_001520</name>
</gene>
<sequence length="84" mass="9524">MDALGQLLASITILIFISLCSKEARHTQKYQHLFRIFALVLAIALSVRYLLWRGIYTLTYSDILSMIAVWLLFAAEIYAGITSV</sequence>
<comment type="caution">
    <text evidence="2">The sequence shown here is derived from an EMBL/GenBank/DDBJ whole genome shotgun (WGS) entry which is preliminary data.</text>
</comment>
<feature type="transmembrane region" description="Helical" evidence="1">
    <location>
        <begin position="63"/>
        <end position="81"/>
    </location>
</feature>
<proteinExistence type="predicted"/>
<dbReference type="EMBL" id="AYSL01000821">
    <property type="protein sequence ID" value="KTF06987.1"/>
    <property type="molecule type" value="Genomic_DNA"/>
</dbReference>
<accession>A0A1B6NW50</accession>
<name>A0A1B6NW50_9ZZZZ</name>
<evidence type="ECO:0000313" key="2">
    <source>
        <dbReference type="EMBL" id="KTF06987.1"/>
    </source>
</evidence>
<protein>
    <submittedName>
        <fullName evidence="2">Cellulose synthase catalytic subunit</fullName>
    </submittedName>
</protein>